<reference evidence="1" key="2">
    <citation type="submission" date="2025-09" db="UniProtKB">
        <authorList>
            <consortium name="Ensembl"/>
        </authorList>
    </citation>
    <scope>IDENTIFICATION</scope>
</reference>
<dbReference type="Ensembl" id="ENSSRHT00000057747.1">
    <property type="protein sequence ID" value="ENSSRHP00000056178.1"/>
    <property type="gene ID" value="ENSSRHG00000028176.1"/>
</dbReference>
<protein>
    <recommendedName>
        <fullName evidence="3">AIG1-type G domain-containing protein</fullName>
    </recommendedName>
</protein>
<organism evidence="1 2">
    <name type="scientific">Sinocyclocheilus rhinocerous</name>
    <dbReference type="NCBI Taxonomy" id="307959"/>
    <lineage>
        <taxon>Eukaryota</taxon>
        <taxon>Metazoa</taxon>
        <taxon>Chordata</taxon>
        <taxon>Craniata</taxon>
        <taxon>Vertebrata</taxon>
        <taxon>Euteleostomi</taxon>
        <taxon>Actinopterygii</taxon>
        <taxon>Neopterygii</taxon>
        <taxon>Teleostei</taxon>
        <taxon>Ostariophysi</taxon>
        <taxon>Cypriniformes</taxon>
        <taxon>Cyprinidae</taxon>
        <taxon>Cyprininae</taxon>
        <taxon>Sinocyclocheilus</taxon>
    </lineage>
</organism>
<dbReference type="Proteomes" id="UP000472270">
    <property type="component" value="Unassembled WGS sequence"/>
</dbReference>
<dbReference type="SUPFAM" id="SSF52540">
    <property type="entry name" value="P-loop containing nucleoside triphosphate hydrolases"/>
    <property type="match status" value="1"/>
</dbReference>
<dbReference type="Gene3D" id="3.40.50.300">
    <property type="entry name" value="P-loop containing nucleotide triphosphate hydrolases"/>
    <property type="match status" value="1"/>
</dbReference>
<evidence type="ECO:0008006" key="3">
    <source>
        <dbReference type="Google" id="ProtNLM"/>
    </source>
</evidence>
<name>A0A673JW22_9TELE</name>
<reference evidence="1" key="1">
    <citation type="submission" date="2025-08" db="UniProtKB">
        <authorList>
            <consortium name="Ensembl"/>
        </authorList>
    </citation>
    <scope>IDENTIFICATION</scope>
</reference>
<accession>A0A673JW22</accession>
<proteinExistence type="predicted"/>
<evidence type="ECO:0000313" key="1">
    <source>
        <dbReference type="Ensembl" id="ENSSRHP00000056178.1"/>
    </source>
</evidence>
<sequence>ISSKTILNLSPVILGRLQKHHLNVGKSSTKNTILGREEIDLTHRCVKRHGEVADRHITVIEAPGWWRSYTVQESSELLKQEILLSVSLFHMKSKWTLFTLLAHIASLDVNN</sequence>
<keyword evidence="2" id="KW-1185">Reference proteome</keyword>
<dbReference type="PANTHER" id="PTHR10903:SF107">
    <property type="entry name" value="GTPASE IMAP FAMILY MEMBER 4-LIKE-RELATED"/>
    <property type="match status" value="1"/>
</dbReference>
<dbReference type="InterPro" id="IPR027417">
    <property type="entry name" value="P-loop_NTPase"/>
</dbReference>
<dbReference type="InterPro" id="IPR045058">
    <property type="entry name" value="GIMA/IAN/Toc"/>
</dbReference>
<dbReference type="AlphaFoldDB" id="A0A673JW22"/>
<dbReference type="PANTHER" id="PTHR10903">
    <property type="entry name" value="GTPASE, IMAP FAMILY MEMBER-RELATED"/>
    <property type="match status" value="1"/>
</dbReference>
<evidence type="ECO:0000313" key="2">
    <source>
        <dbReference type="Proteomes" id="UP000472270"/>
    </source>
</evidence>